<protein>
    <recommendedName>
        <fullName evidence="3">TetR/AcrR family transcriptional regulator</fullName>
    </recommendedName>
</protein>
<gene>
    <name evidence="1" type="ORF">GCM10010191_49380</name>
</gene>
<proteinExistence type="predicted"/>
<accession>A0ABN3JH33</accession>
<dbReference type="EMBL" id="BAAARW010000020">
    <property type="protein sequence ID" value="GAA2430053.1"/>
    <property type="molecule type" value="Genomic_DNA"/>
</dbReference>
<dbReference type="SUPFAM" id="SSF48498">
    <property type="entry name" value="Tetracyclin repressor-like, C-terminal domain"/>
    <property type="match status" value="1"/>
</dbReference>
<organism evidence="1 2">
    <name type="scientific">Actinomadura vinacea</name>
    <dbReference type="NCBI Taxonomy" id="115336"/>
    <lineage>
        <taxon>Bacteria</taxon>
        <taxon>Bacillati</taxon>
        <taxon>Actinomycetota</taxon>
        <taxon>Actinomycetes</taxon>
        <taxon>Streptosporangiales</taxon>
        <taxon>Thermomonosporaceae</taxon>
        <taxon>Actinomadura</taxon>
    </lineage>
</organism>
<dbReference type="Gene3D" id="1.10.357.10">
    <property type="entry name" value="Tetracycline Repressor, domain 2"/>
    <property type="match status" value="1"/>
</dbReference>
<evidence type="ECO:0000313" key="1">
    <source>
        <dbReference type="EMBL" id="GAA2430053.1"/>
    </source>
</evidence>
<sequence length="135" mass="14849">MGRMTLYGHFRTRTDLIEAALKDALGAGAETLASSDLEDAREVMARLLASSWQLAAESAALLTAAEEVLPAGRVRELHDEPARRMVELIHRGQEQGVFRADPPTVWLVNVVHIIVHGPTKEVRAGRLPARHAAEW</sequence>
<dbReference type="RefSeq" id="WP_344591950.1">
    <property type="nucleotide sequence ID" value="NZ_BAAARW010000020.1"/>
</dbReference>
<reference evidence="1 2" key="1">
    <citation type="journal article" date="2019" name="Int. J. Syst. Evol. Microbiol.">
        <title>The Global Catalogue of Microorganisms (GCM) 10K type strain sequencing project: providing services to taxonomists for standard genome sequencing and annotation.</title>
        <authorList>
            <consortium name="The Broad Institute Genomics Platform"/>
            <consortium name="The Broad Institute Genome Sequencing Center for Infectious Disease"/>
            <person name="Wu L."/>
            <person name="Ma J."/>
        </authorList>
    </citation>
    <scope>NUCLEOTIDE SEQUENCE [LARGE SCALE GENOMIC DNA]</scope>
    <source>
        <strain evidence="1 2">JCM 3325</strain>
    </source>
</reference>
<name>A0ABN3JH33_9ACTN</name>
<evidence type="ECO:0000313" key="2">
    <source>
        <dbReference type="Proteomes" id="UP001501231"/>
    </source>
</evidence>
<dbReference type="InterPro" id="IPR036271">
    <property type="entry name" value="Tet_transcr_reg_TetR-rel_C_sf"/>
</dbReference>
<comment type="caution">
    <text evidence="1">The sequence shown here is derived from an EMBL/GenBank/DDBJ whole genome shotgun (WGS) entry which is preliminary data.</text>
</comment>
<dbReference type="Proteomes" id="UP001501231">
    <property type="component" value="Unassembled WGS sequence"/>
</dbReference>
<evidence type="ECO:0008006" key="3">
    <source>
        <dbReference type="Google" id="ProtNLM"/>
    </source>
</evidence>
<keyword evidence="2" id="KW-1185">Reference proteome</keyword>